<dbReference type="GO" id="GO:0003341">
    <property type="term" value="P:cilium movement"/>
    <property type="evidence" value="ECO:0007669"/>
    <property type="project" value="InterPro"/>
</dbReference>
<protein>
    <recommendedName>
        <fullName evidence="4">Coiled-coil domain-containing protein 151</fullName>
    </recommendedName>
</protein>
<feature type="non-terminal residue" evidence="2">
    <location>
        <position position="1"/>
    </location>
</feature>
<accession>E2B699</accession>
<evidence type="ECO:0000256" key="1">
    <source>
        <dbReference type="SAM" id="Coils"/>
    </source>
</evidence>
<dbReference type="GO" id="GO:0036064">
    <property type="term" value="C:ciliary basal body"/>
    <property type="evidence" value="ECO:0007669"/>
    <property type="project" value="TreeGrafter"/>
</dbReference>
<dbReference type="EMBL" id="GL445930">
    <property type="protein sequence ID" value="EFN88792.1"/>
    <property type="molecule type" value="Genomic_DNA"/>
</dbReference>
<gene>
    <name evidence="2" type="ORF">EAI_13034</name>
</gene>
<dbReference type="InterPro" id="IPR033192">
    <property type="entry name" value="ODAD3"/>
</dbReference>
<dbReference type="OrthoDB" id="269804at2759"/>
<evidence type="ECO:0008006" key="4">
    <source>
        <dbReference type="Google" id="ProtNLM"/>
    </source>
</evidence>
<sequence>RVMLSEGQRKANFEEYDTKKHENAEKIIDLKRKVKELYTKYAKAKNNEEAMERAALLSRDSISCKRKRNLEDVVATASENNVHLRKKLDLIKYQREKHEGTLSTLQTESKELARSRRGRCVFKKAENPMKKKIESLEVQLEHIRMMQIKANIARMKYRSVCSELREKSGVKEEAIELRDSTQESLVKEEVEETNSSKRRDSVIKEYRQRVSERKMELERLERMIFHAKPRDDFETRGKSRVQAQEDMIKDELARLEEAFAKLRNATGVSKSEEVLNRFLGQQATKDSLQKMRTATEQEKMVLERKRQELSAEIETRKFSETKSTEQNAEVTAKLNSQIDEQRARKERAEAANRRVGELLNEVTATLRKLCEKFQHVADTPLPEDTKMDDPLEIIEFLSNKIKLGLDVLNVSDQYLEAMDEVLLDKMETMSVATTSAEGRTMRANGGPLFPRFPPCATPAAALSEDEEEVPSRNVLKRQAQLLVDTKSRRKGFAFKR</sequence>
<dbReference type="GO" id="GO:0097542">
    <property type="term" value="C:ciliary tip"/>
    <property type="evidence" value="ECO:0007669"/>
    <property type="project" value="TreeGrafter"/>
</dbReference>
<dbReference type="InParanoid" id="E2B699"/>
<feature type="coiled-coil region" evidence="1">
    <location>
        <begin position="203"/>
        <end position="358"/>
    </location>
</feature>
<keyword evidence="3" id="KW-1185">Reference proteome</keyword>
<dbReference type="STRING" id="610380.E2B699"/>
<dbReference type="OMA" id="NMGEKPP"/>
<reference evidence="2 3" key="1">
    <citation type="journal article" date="2010" name="Science">
        <title>Genomic comparison of the ants Camponotus floridanus and Harpegnathos saltator.</title>
        <authorList>
            <person name="Bonasio R."/>
            <person name="Zhang G."/>
            <person name="Ye C."/>
            <person name="Mutti N.S."/>
            <person name="Fang X."/>
            <person name="Qin N."/>
            <person name="Donahue G."/>
            <person name="Yang P."/>
            <person name="Li Q."/>
            <person name="Li C."/>
            <person name="Zhang P."/>
            <person name="Huang Z."/>
            <person name="Berger S.L."/>
            <person name="Reinberg D."/>
            <person name="Wang J."/>
            <person name="Liebig J."/>
        </authorList>
    </citation>
    <scope>NUCLEOTIDE SEQUENCE [LARGE SCALE GENOMIC DNA]</scope>
    <source>
        <strain evidence="2 3">R22 G/1</strain>
    </source>
</reference>
<dbReference type="PANTHER" id="PTHR46518">
    <property type="entry name" value="COILED-COIL DOMAIN-CONTAINING PROTEIN 151"/>
    <property type="match status" value="1"/>
</dbReference>
<feature type="coiled-coil region" evidence="1">
    <location>
        <begin position="27"/>
        <end position="87"/>
    </location>
</feature>
<dbReference type="FunCoup" id="E2B699">
    <property type="interactions" value="45"/>
</dbReference>
<dbReference type="Proteomes" id="UP000008237">
    <property type="component" value="Unassembled WGS sequence"/>
</dbReference>
<name>E2B699_HARSA</name>
<dbReference type="PANTHER" id="PTHR46518:SF1">
    <property type="entry name" value="OUTER DYNEIN ARM-DOCKING COMPLEX SUBUNIT 3"/>
    <property type="match status" value="1"/>
</dbReference>
<evidence type="ECO:0000313" key="2">
    <source>
        <dbReference type="EMBL" id="EFN88792.1"/>
    </source>
</evidence>
<dbReference type="GO" id="GO:0035253">
    <property type="term" value="C:ciliary rootlet"/>
    <property type="evidence" value="ECO:0007669"/>
    <property type="project" value="TreeGrafter"/>
</dbReference>
<dbReference type="AlphaFoldDB" id="E2B699"/>
<keyword evidence="1" id="KW-0175">Coiled coil</keyword>
<dbReference type="GO" id="GO:0036158">
    <property type="term" value="P:outer dynein arm assembly"/>
    <property type="evidence" value="ECO:0007669"/>
    <property type="project" value="InterPro"/>
</dbReference>
<proteinExistence type="predicted"/>
<evidence type="ECO:0000313" key="3">
    <source>
        <dbReference type="Proteomes" id="UP000008237"/>
    </source>
</evidence>
<organism evidence="3">
    <name type="scientific">Harpegnathos saltator</name>
    <name type="common">Jerdon's jumping ant</name>
    <dbReference type="NCBI Taxonomy" id="610380"/>
    <lineage>
        <taxon>Eukaryota</taxon>
        <taxon>Metazoa</taxon>
        <taxon>Ecdysozoa</taxon>
        <taxon>Arthropoda</taxon>
        <taxon>Hexapoda</taxon>
        <taxon>Insecta</taxon>
        <taxon>Pterygota</taxon>
        <taxon>Neoptera</taxon>
        <taxon>Endopterygota</taxon>
        <taxon>Hymenoptera</taxon>
        <taxon>Apocrita</taxon>
        <taxon>Aculeata</taxon>
        <taxon>Formicoidea</taxon>
        <taxon>Formicidae</taxon>
        <taxon>Ponerinae</taxon>
        <taxon>Ponerini</taxon>
        <taxon>Harpegnathos</taxon>
    </lineage>
</organism>